<reference evidence="1" key="1">
    <citation type="submission" date="2023-04" db="EMBL/GenBank/DDBJ databases">
        <title>A chromosome-level genome assembly of the parasitoid wasp Eretmocerus hayati.</title>
        <authorList>
            <person name="Zhong Y."/>
            <person name="Liu S."/>
            <person name="Liu Y."/>
        </authorList>
    </citation>
    <scope>NUCLEOTIDE SEQUENCE</scope>
    <source>
        <strain evidence="1">ZJU_SS_LIU_2023</strain>
    </source>
</reference>
<dbReference type="Proteomes" id="UP001239111">
    <property type="component" value="Chromosome 1"/>
</dbReference>
<evidence type="ECO:0000313" key="2">
    <source>
        <dbReference type="Proteomes" id="UP001239111"/>
    </source>
</evidence>
<keyword evidence="2" id="KW-1185">Reference proteome</keyword>
<sequence>MLHIHNSKSADAAQAADSPVTQQQLIDIITRSNKDLNNQLSEMLKDELKTLSSKLDEIGNRVSNNEEQVESHSENIERIESDLQSHTPSNEEELLMELNDRMRREKNVIIFNMPGATSANDDRTKICEFLSGAPFDISSIHTTRLGKQSASSQHTRPLKVFLKSSDEVIWAMKQFKSLTGKNISCKRDKTLSQRTQLKCLYNELNNRKSKGELNLIIRYVNNIPRIVQKN</sequence>
<gene>
    <name evidence="1" type="ORF">QAD02_020877</name>
</gene>
<evidence type="ECO:0000313" key="1">
    <source>
        <dbReference type="EMBL" id="KAJ8685084.1"/>
    </source>
</evidence>
<proteinExistence type="predicted"/>
<name>A0ACC2PR63_9HYME</name>
<dbReference type="EMBL" id="CM056741">
    <property type="protein sequence ID" value="KAJ8685084.1"/>
    <property type="molecule type" value="Genomic_DNA"/>
</dbReference>
<comment type="caution">
    <text evidence="1">The sequence shown here is derived from an EMBL/GenBank/DDBJ whole genome shotgun (WGS) entry which is preliminary data.</text>
</comment>
<accession>A0ACC2PR63</accession>
<organism evidence="1 2">
    <name type="scientific">Eretmocerus hayati</name>
    <dbReference type="NCBI Taxonomy" id="131215"/>
    <lineage>
        <taxon>Eukaryota</taxon>
        <taxon>Metazoa</taxon>
        <taxon>Ecdysozoa</taxon>
        <taxon>Arthropoda</taxon>
        <taxon>Hexapoda</taxon>
        <taxon>Insecta</taxon>
        <taxon>Pterygota</taxon>
        <taxon>Neoptera</taxon>
        <taxon>Endopterygota</taxon>
        <taxon>Hymenoptera</taxon>
        <taxon>Apocrita</taxon>
        <taxon>Proctotrupomorpha</taxon>
        <taxon>Chalcidoidea</taxon>
        <taxon>Aphelinidae</taxon>
        <taxon>Aphelininae</taxon>
        <taxon>Eretmocerus</taxon>
    </lineage>
</organism>
<protein>
    <submittedName>
        <fullName evidence="1">Uncharacterized protein</fullName>
    </submittedName>
</protein>